<gene>
    <name evidence="2" type="ORF">Pla52o_52670</name>
</gene>
<comment type="caution">
    <text evidence="2">The sequence shown here is derived from an EMBL/GenBank/DDBJ whole genome shotgun (WGS) entry which is preliminary data.</text>
</comment>
<feature type="compositionally biased region" description="Low complexity" evidence="1">
    <location>
        <begin position="25"/>
        <end position="37"/>
    </location>
</feature>
<feature type="region of interest" description="Disordered" evidence="1">
    <location>
        <begin position="1"/>
        <end position="54"/>
    </location>
</feature>
<sequence length="142" mass="16046">MEYLQRSAVTSIDSAQTPNTKPCIGTTSSASSLSAQRGSRRTGGSQQVQIERSTRQLTGGCQRIRSEMILQLTFEHADIDAMLYLNTAQTRGRDHRLVNRFGHYSSQECNRRKQTLGYFEQHVLTVDRDLISLDITHTWAAQ</sequence>
<feature type="compositionally biased region" description="Polar residues" evidence="1">
    <location>
        <begin position="7"/>
        <end position="20"/>
    </location>
</feature>
<accession>A0A5C6C0U9</accession>
<name>A0A5C6C0U9_9BACT</name>
<keyword evidence="3" id="KW-1185">Reference proteome</keyword>
<feature type="compositionally biased region" description="Polar residues" evidence="1">
    <location>
        <begin position="42"/>
        <end position="54"/>
    </location>
</feature>
<evidence type="ECO:0000313" key="3">
    <source>
        <dbReference type="Proteomes" id="UP000316304"/>
    </source>
</evidence>
<dbReference type="Proteomes" id="UP000316304">
    <property type="component" value="Unassembled WGS sequence"/>
</dbReference>
<evidence type="ECO:0000313" key="2">
    <source>
        <dbReference type="EMBL" id="TWU17261.1"/>
    </source>
</evidence>
<dbReference type="EMBL" id="SJPT01000013">
    <property type="protein sequence ID" value="TWU17261.1"/>
    <property type="molecule type" value="Genomic_DNA"/>
</dbReference>
<protein>
    <submittedName>
        <fullName evidence="2">Uncharacterized protein</fullName>
    </submittedName>
</protein>
<proteinExistence type="predicted"/>
<evidence type="ECO:0000256" key="1">
    <source>
        <dbReference type="SAM" id="MobiDB-lite"/>
    </source>
</evidence>
<reference evidence="2 3" key="1">
    <citation type="submission" date="2019-02" db="EMBL/GenBank/DDBJ databases">
        <title>Deep-cultivation of Planctomycetes and their phenomic and genomic characterization uncovers novel biology.</title>
        <authorList>
            <person name="Wiegand S."/>
            <person name="Jogler M."/>
            <person name="Boedeker C."/>
            <person name="Pinto D."/>
            <person name="Vollmers J."/>
            <person name="Rivas-Marin E."/>
            <person name="Kohn T."/>
            <person name="Peeters S.H."/>
            <person name="Heuer A."/>
            <person name="Rast P."/>
            <person name="Oberbeckmann S."/>
            <person name="Bunk B."/>
            <person name="Jeske O."/>
            <person name="Meyerdierks A."/>
            <person name="Storesund J.E."/>
            <person name="Kallscheuer N."/>
            <person name="Luecker S."/>
            <person name="Lage O.M."/>
            <person name="Pohl T."/>
            <person name="Merkel B.J."/>
            <person name="Hornburger P."/>
            <person name="Mueller R.-W."/>
            <person name="Bruemmer F."/>
            <person name="Labrenz M."/>
            <person name="Spormann A.M."/>
            <person name="Op Den Camp H."/>
            <person name="Overmann J."/>
            <person name="Amann R."/>
            <person name="Jetten M.S.M."/>
            <person name="Mascher T."/>
            <person name="Medema M.H."/>
            <person name="Devos D.P."/>
            <person name="Kaster A.-K."/>
            <person name="Ovreas L."/>
            <person name="Rohde M."/>
            <person name="Galperin M.Y."/>
            <person name="Jogler C."/>
        </authorList>
    </citation>
    <scope>NUCLEOTIDE SEQUENCE [LARGE SCALE GENOMIC DNA]</scope>
    <source>
        <strain evidence="2 3">Pla52o</strain>
    </source>
</reference>
<dbReference type="AlphaFoldDB" id="A0A5C6C0U9"/>
<organism evidence="2 3">
    <name type="scientific">Novipirellula galeiformis</name>
    <dbReference type="NCBI Taxonomy" id="2528004"/>
    <lineage>
        <taxon>Bacteria</taxon>
        <taxon>Pseudomonadati</taxon>
        <taxon>Planctomycetota</taxon>
        <taxon>Planctomycetia</taxon>
        <taxon>Pirellulales</taxon>
        <taxon>Pirellulaceae</taxon>
        <taxon>Novipirellula</taxon>
    </lineage>
</organism>